<dbReference type="EMBL" id="CAVNYO010000118">
    <property type="protein sequence ID" value="CAK5267296.1"/>
    <property type="molecule type" value="Genomic_DNA"/>
</dbReference>
<comment type="caution">
    <text evidence="3">The sequence shown here is derived from an EMBL/GenBank/DDBJ whole genome shotgun (WGS) entry which is preliminary data.</text>
</comment>
<dbReference type="InterPro" id="IPR036291">
    <property type="entry name" value="NAD(P)-bd_dom_sf"/>
</dbReference>
<gene>
    <name evidence="3" type="ORF">MYCIT1_LOCUS9677</name>
    <name evidence="4" type="ORF">MYCIT1_LOCUS9680</name>
</gene>
<dbReference type="Pfam" id="PF00106">
    <property type="entry name" value="adh_short"/>
    <property type="match status" value="1"/>
</dbReference>
<name>A0AAD2JXF6_9AGAR</name>
<dbReference type="GO" id="GO:0016491">
    <property type="term" value="F:oxidoreductase activity"/>
    <property type="evidence" value="ECO:0007669"/>
    <property type="project" value="UniProtKB-KW"/>
</dbReference>
<dbReference type="Proteomes" id="UP001295794">
    <property type="component" value="Unassembled WGS sequence"/>
</dbReference>
<dbReference type="InterPro" id="IPR002347">
    <property type="entry name" value="SDR_fam"/>
</dbReference>
<organism evidence="3 5">
    <name type="scientific">Mycena citricolor</name>
    <dbReference type="NCBI Taxonomy" id="2018698"/>
    <lineage>
        <taxon>Eukaryota</taxon>
        <taxon>Fungi</taxon>
        <taxon>Dikarya</taxon>
        <taxon>Basidiomycota</taxon>
        <taxon>Agaricomycotina</taxon>
        <taxon>Agaricomycetes</taxon>
        <taxon>Agaricomycetidae</taxon>
        <taxon>Agaricales</taxon>
        <taxon>Marasmiineae</taxon>
        <taxon>Mycenaceae</taxon>
        <taxon>Mycena</taxon>
    </lineage>
</organism>
<accession>A0AAD2JXF6</accession>
<dbReference type="EMBL" id="CAVNYO010000118">
    <property type="protein sequence ID" value="CAK5267294.1"/>
    <property type="molecule type" value="Genomic_DNA"/>
</dbReference>
<comment type="similarity">
    <text evidence="1">Belongs to the short-chain dehydrogenases/reductases (SDR) family.</text>
</comment>
<evidence type="ECO:0000313" key="5">
    <source>
        <dbReference type="Proteomes" id="UP001295794"/>
    </source>
</evidence>
<proteinExistence type="inferred from homology"/>
<evidence type="ECO:0000313" key="4">
    <source>
        <dbReference type="EMBL" id="CAK5267296.1"/>
    </source>
</evidence>
<dbReference type="PANTHER" id="PTHR24320:SF283">
    <property type="entry name" value="RETINOL DEHYDROGENASE 11"/>
    <property type="match status" value="1"/>
</dbReference>
<evidence type="ECO:0000313" key="3">
    <source>
        <dbReference type="EMBL" id="CAK5267294.1"/>
    </source>
</evidence>
<protein>
    <submittedName>
        <fullName evidence="3">Uncharacterized protein</fullName>
    </submittedName>
</protein>
<dbReference type="PANTHER" id="PTHR24320">
    <property type="entry name" value="RETINOL DEHYDROGENASE"/>
    <property type="match status" value="1"/>
</dbReference>
<sequence length="469" mass="51045">MRAAEDPSSVIRYCFFQEGGGLEGGRMIISGPSYTDLLLVRLAAYILTFTFIHMERASIRLTPSKSAFRTQTGNSWLESAGSSPTNLALVTHISRSRSEKRYEHLSQPAYRSGYAASHYHWPLEYGINARSLGIQSYQPNKLPNPLEMSYPVFNAQTTAEEVATAFADQIKGKNVLITGTSLNGIGFEAARVIAKYAHLVIITGYNKERLELSRAALEKESPKAEIRPLVLDLASLEDVRRAAAEVNAYTEPIHVLVNNAAAAIGSYKLTVDGFESQMGTDHLGPFLFTALIAPKILGARTATFTPRVVFVSSTVHTYFPLDLETLAKLDPKSYTAVNAYAQAKVANVLTAAEISRRSKGQINAYSLHPGVVFTNINQRKEATEMGKEVGILLPDGTPNHEAAPWKSIPAGAATTVTAAFDPRLESVPGAYLDDCVVANEKIAPHAADPDVAAKLWEITEELVGVKFNF</sequence>
<dbReference type="Gene3D" id="3.40.50.720">
    <property type="entry name" value="NAD(P)-binding Rossmann-like Domain"/>
    <property type="match status" value="1"/>
</dbReference>
<dbReference type="SUPFAM" id="SSF51735">
    <property type="entry name" value="NAD(P)-binding Rossmann-fold domains"/>
    <property type="match status" value="1"/>
</dbReference>
<evidence type="ECO:0000256" key="1">
    <source>
        <dbReference type="ARBA" id="ARBA00006484"/>
    </source>
</evidence>
<keyword evidence="5" id="KW-1185">Reference proteome</keyword>
<evidence type="ECO:0000256" key="2">
    <source>
        <dbReference type="ARBA" id="ARBA00023002"/>
    </source>
</evidence>
<dbReference type="AlphaFoldDB" id="A0AAD2JXF6"/>
<keyword evidence="2" id="KW-0560">Oxidoreductase</keyword>
<reference evidence="3" key="1">
    <citation type="submission" date="2023-11" db="EMBL/GenBank/DDBJ databases">
        <authorList>
            <person name="De Vega J J."/>
            <person name="De Vega J J."/>
        </authorList>
    </citation>
    <scope>NUCLEOTIDE SEQUENCE</scope>
</reference>